<keyword evidence="3" id="KW-0276">Fatty acid metabolism</keyword>
<evidence type="ECO:0000313" key="8">
    <source>
        <dbReference type="Proteomes" id="UP000245507"/>
    </source>
</evidence>
<evidence type="ECO:0000256" key="5">
    <source>
        <dbReference type="ARBA" id="ARBA00032875"/>
    </source>
</evidence>
<evidence type="ECO:0000256" key="3">
    <source>
        <dbReference type="ARBA" id="ARBA00022832"/>
    </source>
</evidence>
<dbReference type="PANTHER" id="PTHR43272:SF32">
    <property type="entry name" value="AMP-DEPENDENT SYNTHETASE_LIGASE DOMAIN-CONTAINING PROTEIN"/>
    <property type="match status" value="1"/>
</dbReference>
<name>A0A316TI44_9ACTN</name>
<dbReference type="CDD" id="cd05907">
    <property type="entry name" value="VL_LC_FACS_like"/>
    <property type="match status" value="1"/>
</dbReference>
<proteinExistence type="inferred from homology"/>
<gene>
    <name evidence="7" type="ORF">DJ010_00695</name>
</gene>
<comment type="caution">
    <text evidence="7">The sequence shown here is derived from an EMBL/GenBank/DDBJ whole genome shotgun (WGS) entry which is preliminary data.</text>
</comment>
<feature type="domain" description="AMP-dependent synthetase/ligase" evidence="6">
    <location>
        <begin position="26"/>
        <end position="391"/>
    </location>
</feature>
<dbReference type="RefSeq" id="WP_109691714.1">
    <property type="nucleotide sequence ID" value="NZ_QGDD01000001.1"/>
</dbReference>
<accession>A0A316TI44</accession>
<evidence type="ECO:0000256" key="1">
    <source>
        <dbReference type="ARBA" id="ARBA00006432"/>
    </source>
</evidence>
<dbReference type="AlphaFoldDB" id="A0A316TI44"/>
<dbReference type="PANTHER" id="PTHR43272">
    <property type="entry name" value="LONG-CHAIN-FATTY-ACID--COA LIGASE"/>
    <property type="match status" value="1"/>
</dbReference>
<dbReference type="InterPro" id="IPR042099">
    <property type="entry name" value="ANL_N_sf"/>
</dbReference>
<dbReference type="Pfam" id="PF23562">
    <property type="entry name" value="AMP-binding_C_3"/>
    <property type="match status" value="1"/>
</dbReference>
<protein>
    <recommendedName>
        <fullName evidence="5">Acyl-CoA synthetase</fullName>
    </recommendedName>
</protein>
<dbReference type="GO" id="GO:0004467">
    <property type="term" value="F:long-chain fatty acid-CoA ligase activity"/>
    <property type="evidence" value="ECO:0007669"/>
    <property type="project" value="TreeGrafter"/>
</dbReference>
<dbReference type="GO" id="GO:0016020">
    <property type="term" value="C:membrane"/>
    <property type="evidence" value="ECO:0007669"/>
    <property type="project" value="TreeGrafter"/>
</dbReference>
<dbReference type="OrthoDB" id="9803968at2"/>
<dbReference type="InterPro" id="IPR020845">
    <property type="entry name" value="AMP-binding_CS"/>
</dbReference>
<evidence type="ECO:0000259" key="6">
    <source>
        <dbReference type="Pfam" id="PF00501"/>
    </source>
</evidence>
<evidence type="ECO:0000313" key="7">
    <source>
        <dbReference type="EMBL" id="PWN04207.1"/>
    </source>
</evidence>
<sequence length="570" mass="60013">MTADAPEATLPAPSELLAVASLCEAFQNTVARTPDAVALRTPGGATEITWREYGERVERIAGGLAALGVKPGDTVGIMLVNRPEFALVDNAALHLGATPFSIYNTSSPEQISYLFGNAGNTICVTEQAFLEQVRSADSGVETFISVDGGEGAISLAELEGTPAPEGFDFEASWRAVGPDDVITLIYTSGTTGPPKGVELTHGGILAQLAMTSAALPPQAGDRSTSYLPSAHIADRWASHYTGMTFGPTMTYVPDPKAVVGALGEVKPTVWGAVPRVWEKIKAALEANGITDPSVLPEETKAGVRGLIGLDEMRWSVSGAAPIAPEVLEYFGALGITIAELWGMSELSCCATVNPLDDIRVGTVGKALPGVELKLAEDGELLVRAATVMKGYRNEPQKTAETIDSDGFLHTGDIATIDDDGYVRIVDRKKELIINAAGKNMSPANIEQVVKASHALIGQAVVIGDARPYNVALLVLDPDVCAAYAEKAGLPDGSATALADDPGVRAVIAQAIEEANARLSRVEQIKKYRILATDWLPGGDELTPTMKLKRKPIGAKYADVIEELYAEGAPE</sequence>
<organism evidence="7 8">
    <name type="scientific">Nocardioides silvaticus</name>
    <dbReference type="NCBI Taxonomy" id="2201891"/>
    <lineage>
        <taxon>Bacteria</taxon>
        <taxon>Bacillati</taxon>
        <taxon>Actinomycetota</taxon>
        <taxon>Actinomycetes</taxon>
        <taxon>Propionibacteriales</taxon>
        <taxon>Nocardioidaceae</taxon>
        <taxon>Nocardioides</taxon>
    </lineage>
</organism>
<dbReference type="PROSITE" id="PS00455">
    <property type="entry name" value="AMP_BINDING"/>
    <property type="match status" value="1"/>
</dbReference>
<dbReference type="SUPFAM" id="SSF56801">
    <property type="entry name" value="Acetyl-CoA synthetase-like"/>
    <property type="match status" value="1"/>
</dbReference>
<evidence type="ECO:0000256" key="4">
    <source>
        <dbReference type="ARBA" id="ARBA00023098"/>
    </source>
</evidence>
<dbReference type="Gene3D" id="3.40.50.12780">
    <property type="entry name" value="N-terminal domain of ligase-like"/>
    <property type="match status" value="1"/>
</dbReference>
<dbReference type="InterPro" id="IPR000873">
    <property type="entry name" value="AMP-dep_synth/lig_dom"/>
</dbReference>
<evidence type="ECO:0000256" key="2">
    <source>
        <dbReference type="ARBA" id="ARBA00022598"/>
    </source>
</evidence>
<comment type="similarity">
    <text evidence="1">Belongs to the ATP-dependent AMP-binding enzyme family.</text>
</comment>
<dbReference type="Pfam" id="PF00501">
    <property type="entry name" value="AMP-binding"/>
    <property type="match status" value="1"/>
</dbReference>
<dbReference type="EMBL" id="QGDD01000001">
    <property type="protein sequence ID" value="PWN04207.1"/>
    <property type="molecule type" value="Genomic_DNA"/>
</dbReference>
<dbReference type="Proteomes" id="UP000245507">
    <property type="component" value="Unassembled WGS sequence"/>
</dbReference>
<keyword evidence="4" id="KW-0443">Lipid metabolism</keyword>
<keyword evidence="2 7" id="KW-0436">Ligase</keyword>
<reference evidence="7 8" key="1">
    <citation type="submission" date="2018-05" db="EMBL/GenBank/DDBJ databases">
        <title>Nocardioides silvaticus genome.</title>
        <authorList>
            <person name="Li C."/>
            <person name="Wang G."/>
        </authorList>
    </citation>
    <scope>NUCLEOTIDE SEQUENCE [LARGE SCALE GENOMIC DNA]</scope>
    <source>
        <strain evidence="7 8">CCTCC AB 2018079</strain>
    </source>
</reference>
<keyword evidence="8" id="KW-1185">Reference proteome</keyword>